<evidence type="ECO:0008006" key="3">
    <source>
        <dbReference type="Google" id="ProtNLM"/>
    </source>
</evidence>
<dbReference type="Proteomes" id="UP000076715">
    <property type="component" value="Unassembled WGS sequence"/>
</dbReference>
<dbReference type="InterPro" id="IPR037079">
    <property type="entry name" value="AF2212/PG0164-like_sf"/>
</dbReference>
<evidence type="ECO:0000313" key="2">
    <source>
        <dbReference type="Proteomes" id="UP000076715"/>
    </source>
</evidence>
<keyword evidence="2" id="KW-1185">Reference proteome</keyword>
<gene>
    <name evidence="1" type="ORF">AWE51_23480</name>
</gene>
<dbReference type="Pfam" id="PF08922">
    <property type="entry name" value="DUF1905"/>
    <property type="match status" value="1"/>
</dbReference>
<evidence type="ECO:0000313" key="1">
    <source>
        <dbReference type="EMBL" id="KZS41115.1"/>
    </source>
</evidence>
<dbReference type="Pfam" id="PF13376">
    <property type="entry name" value="OmdA"/>
    <property type="match status" value="1"/>
</dbReference>
<accession>A0A163B7Q4</accession>
<dbReference type="OrthoDB" id="8246703at2"/>
<organism evidence="1 2">
    <name type="scientific">Aquimarina aggregata</name>
    <dbReference type="NCBI Taxonomy" id="1642818"/>
    <lineage>
        <taxon>Bacteria</taxon>
        <taxon>Pseudomonadati</taxon>
        <taxon>Bacteroidota</taxon>
        <taxon>Flavobacteriia</taxon>
        <taxon>Flavobacteriales</taxon>
        <taxon>Flavobacteriaceae</taxon>
        <taxon>Aquimarina</taxon>
    </lineage>
</organism>
<protein>
    <recommendedName>
        <fullName evidence="3">Antitermination protein NusB</fullName>
    </recommendedName>
</protein>
<reference evidence="1 2" key="1">
    <citation type="submission" date="2016-01" db="EMBL/GenBank/DDBJ databases">
        <title>The draft genome sequence of Aquimarina sp. RZW4-3-2.</title>
        <authorList>
            <person name="Wang Y."/>
        </authorList>
    </citation>
    <scope>NUCLEOTIDE SEQUENCE [LARGE SCALE GENOMIC DNA]</scope>
    <source>
        <strain evidence="1 2">RZW4-3-2</strain>
    </source>
</reference>
<dbReference type="AlphaFoldDB" id="A0A163B7Q4"/>
<dbReference type="SUPFAM" id="SSF141694">
    <property type="entry name" value="AF2212/PG0164-like"/>
    <property type="match status" value="1"/>
</dbReference>
<dbReference type="RefSeq" id="WP_066312939.1">
    <property type="nucleotide sequence ID" value="NZ_CANLSS010000024.1"/>
</dbReference>
<dbReference type="EMBL" id="LQRT01000007">
    <property type="protein sequence ID" value="KZS41115.1"/>
    <property type="molecule type" value="Genomic_DNA"/>
</dbReference>
<proteinExistence type="predicted"/>
<dbReference type="STRING" id="1642818.AWE51_23480"/>
<sequence>MKKEKPLVNFEYILQKFPGKGGWTYVEIPEVFQNKNNPFGWVKVKGSIDDFELNQYKLMPMGNGKLFLPVKAEIRKKIKKEKGDYVKVILYTDDSSLKIPQEIIECFKNEPKITYTTFLSFTEGQKKSYLDWIYQAKSDETKANRILTMMDRLQKGLRLHDKNATD</sequence>
<comment type="caution">
    <text evidence="1">The sequence shown here is derived from an EMBL/GenBank/DDBJ whole genome shotgun (WGS) entry which is preliminary data.</text>
</comment>
<dbReference type="InterPro" id="IPR015018">
    <property type="entry name" value="DUF1905"/>
</dbReference>
<name>A0A163B7Q4_9FLAO</name>
<dbReference type="Gene3D" id="2.40.30.100">
    <property type="entry name" value="AF2212/PG0164-like"/>
    <property type="match status" value="1"/>
</dbReference>